<organism evidence="7 8">
    <name type="scientific">Methanospirillum lacunae</name>
    <dbReference type="NCBI Taxonomy" id="668570"/>
    <lineage>
        <taxon>Archaea</taxon>
        <taxon>Methanobacteriati</taxon>
        <taxon>Methanobacteriota</taxon>
        <taxon>Stenosarchaea group</taxon>
        <taxon>Methanomicrobia</taxon>
        <taxon>Methanomicrobiales</taxon>
        <taxon>Methanospirillaceae</taxon>
        <taxon>Methanospirillum</taxon>
    </lineage>
</organism>
<dbReference type="CDD" id="cd00130">
    <property type="entry name" value="PAS"/>
    <property type="match status" value="1"/>
</dbReference>
<dbReference type="PANTHER" id="PTHR44591:SF3">
    <property type="entry name" value="RESPONSE REGULATORY DOMAIN-CONTAINING PROTEIN"/>
    <property type="match status" value="1"/>
</dbReference>
<dbReference type="OrthoDB" id="117117at2157"/>
<evidence type="ECO:0000313" key="8">
    <source>
        <dbReference type="Proteomes" id="UP000245657"/>
    </source>
</evidence>
<keyword evidence="3" id="KW-0175">Coiled coil</keyword>
<dbReference type="NCBIfam" id="TIGR00229">
    <property type="entry name" value="sensory_box"/>
    <property type="match status" value="1"/>
</dbReference>
<protein>
    <recommendedName>
        <fullName evidence="9">Histidine kinase</fullName>
    </recommendedName>
</protein>
<dbReference type="InterPro" id="IPR000014">
    <property type="entry name" value="PAS"/>
</dbReference>
<evidence type="ECO:0000259" key="6">
    <source>
        <dbReference type="PROSITE" id="PS50113"/>
    </source>
</evidence>
<dbReference type="EMBL" id="QGMY01000006">
    <property type="protein sequence ID" value="PWR72650.1"/>
    <property type="molecule type" value="Genomic_DNA"/>
</dbReference>
<dbReference type="PROSITE" id="PS50113">
    <property type="entry name" value="PAC"/>
    <property type="match status" value="1"/>
</dbReference>
<dbReference type="PROSITE" id="PS50110">
    <property type="entry name" value="RESPONSE_REGULATORY"/>
    <property type="match status" value="1"/>
</dbReference>
<keyword evidence="8" id="KW-1185">Reference proteome</keyword>
<dbReference type="InterPro" id="IPR050595">
    <property type="entry name" value="Bact_response_regulator"/>
</dbReference>
<dbReference type="SMART" id="SM00091">
    <property type="entry name" value="PAS"/>
    <property type="match status" value="1"/>
</dbReference>
<dbReference type="InterPro" id="IPR011006">
    <property type="entry name" value="CheY-like_superfamily"/>
</dbReference>
<reference evidence="7 8" key="1">
    <citation type="submission" date="2018-05" db="EMBL/GenBank/DDBJ databases">
        <title>Draft genome of Methanospirillum lacunae Ki8-1.</title>
        <authorList>
            <person name="Dueholm M.S."/>
            <person name="Nielsen P.H."/>
            <person name="Bakmann L.F."/>
            <person name="Otzen D.E."/>
        </authorList>
    </citation>
    <scope>NUCLEOTIDE SEQUENCE [LARGE SCALE GENOMIC DNA]</scope>
    <source>
        <strain evidence="7 8">Ki8-1</strain>
    </source>
</reference>
<evidence type="ECO:0000256" key="2">
    <source>
        <dbReference type="PROSITE-ProRule" id="PRU00169"/>
    </source>
</evidence>
<evidence type="ECO:0000313" key="7">
    <source>
        <dbReference type="EMBL" id="PWR72650.1"/>
    </source>
</evidence>
<dbReference type="InterPro" id="IPR035965">
    <property type="entry name" value="PAS-like_dom_sf"/>
</dbReference>
<feature type="domain" description="Response regulatory" evidence="4">
    <location>
        <begin position="2"/>
        <end position="119"/>
    </location>
</feature>
<dbReference type="Pfam" id="PF13426">
    <property type="entry name" value="PAS_9"/>
    <property type="match status" value="1"/>
</dbReference>
<dbReference type="Gene3D" id="3.40.50.2300">
    <property type="match status" value="1"/>
</dbReference>
<evidence type="ECO:0000256" key="3">
    <source>
        <dbReference type="SAM" id="Coils"/>
    </source>
</evidence>
<comment type="caution">
    <text evidence="7">The sequence shown here is derived from an EMBL/GenBank/DDBJ whole genome shotgun (WGS) entry which is preliminary data.</text>
</comment>
<dbReference type="Gene3D" id="3.30.450.20">
    <property type="entry name" value="PAS domain"/>
    <property type="match status" value="1"/>
</dbReference>
<evidence type="ECO:0000259" key="4">
    <source>
        <dbReference type="PROSITE" id="PS50110"/>
    </source>
</evidence>
<dbReference type="SUPFAM" id="SSF52172">
    <property type="entry name" value="CheY-like"/>
    <property type="match status" value="1"/>
</dbReference>
<dbReference type="InterPro" id="IPR001789">
    <property type="entry name" value="Sig_transdc_resp-reg_receiver"/>
</dbReference>
<sequence length="382" mass="43815">MRVLVVDDQYINRYLLEKILEGHGLEVVSAIDGIDAFEKVQAGGIDLIISDVLYPRMDGFQFCREIKSNPAYKHIPFVFYTAAYTEEKDQEFAFRLGADRYILKPTDPSEFINIIKGLIAEYPELSGFSTDPALMKEEQYLSEHNKRLFHQLEKKLIELEELNQALRRSEERYRNLFENVNDAIILHEILPSGEPGRILEVNTVACKRLGYSREEMLEKKISDIETPESAARYREIQPDAETARVTSFEGEQVAKDGTVIPVEINAHLYHENGMGFCLSVCRDITVRKKAMNELSRALSQINRNIYQMATIGDKIRNPLAIIVSTCEECRGERTEVVHSVVQNIDEFISELDQGWVESEKVRAFLQKQYGIGNQEMNHTKAI</sequence>
<proteinExistence type="predicted"/>
<dbReference type="SUPFAM" id="SSF55785">
    <property type="entry name" value="PYP-like sensor domain (PAS domain)"/>
    <property type="match status" value="1"/>
</dbReference>
<evidence type="ECO:0000259" key="5">
    <source>
        <dbReference type="PROSITE" id="PS50112"/>
    </source>
</evidence>
<evidence type="ECO:0008006" key="9">
    <source>
        <dbReference type="Google" id="ProtNLM"/>
    </source>
</evidence>
<feature type="coiled-coil region" evidence="3">
    <location>
        <begin position="145"/>
        <end position="179"/>
    </location>
</feature>
<dbReference type="PANTHER" id="PTHR44591">
    <property type="entry name" value="STRESS RESPONSE REGULATOR PROTEIN 1"/>
    <property type="match status" value="1"/>
</dbReference>
<name>A0A2V2N1Y8_9EURY</name>
<dbReference type="AlphaFoldDB" id="A0A2V2N1Y8"/>
<dbReference type="GO" id="GO:0000160">
    <property type="term" value="P:phosphorelay signal transduction system"/>
    <property type="evidence" value="ECO:0007669"/>
    <property type="project" value="InterPro"/>
</dbReference>
<gene>
    <name evidence="7" type="ORF">DK846_06700</name>
</gene>
<dbReference type="RefSeq" id="WP_109968161.1">
    <property type="nucleotide sequence ID" value="NZ_CP176093.1"/>
</dbReference>
<dbReference type="SMART" id="SM00448">
    <property type="entry name" value="REC"/>
    <property type="match status" value="1"/>
</dbReference>
<feature type="domain" description="PAS" evidence="5">
    <location>
        <begin position="169"/>
        <end position="235"/>
    </location>
</feature>
<feature type="domain" description="PAC" evidence="6">
    <location>
        <begin position="246"/>
        <end position="296"/>
    </location>
</feature>
<dbReference type="GeneID" id="97548667"/>
<keyword evidence="1 2" id="KW-0597">Phosphoprotein</keyword>
<dbReference type="Proteomes" id="UP000245657">
    <property type="component" value="Unassembled WGS sequence"/>
</dbReference>
<feature type="modified residue" description="4-aspartylphosphate" evidence="2">
    <location>
        <position position="51"/>
    </location>
</feature>
<dbReference type="InterPro" id="IPR000700">
    <property type="entry name" value="PAS-assoc_C"/>
</dbReference>
<dbReference type="Pfam" id="PF00072">
    <property type="entry name" value="Response_reg"/>
    <property type="match status" value="1"/>
</dbReference>
<dbReference type="PROSITE" id="PS50112">
    <property type="entry name" value="PAS"/>
    <property type="match status" value="1"/>
</dbReference>
<accession>A0A2V2N1Y8</accession>
<evidence type="ECO:0000256" key="1">
    <source>
        <dbReference type="ARBA" id="ARBA00022553"/>
    </source>
</evidence>